<organism evidence="1 2">
    <name type="scientific">Morchella conica CCBAS932</name>
    <dbReference type="NCBI Taxonomy" id="1392247"/>
    <lineage>
        <taxon>Eukaryota</taxon>
        <taxon>Fungi</taxon>
        <taxon>Dikarya</taxon>
        <taxon>Ascomycota</taxon>
        <taxon>Pezizomycotina</taxon>
        <taxon>Pezizomycetes</taxon>
        <taxon>Pezizales</taxon>
        <taxon>Morchellaceae</taxon>
        <taxon>Morchella</taxon>
    </lineage>
</organism>
<sequence length="584" mass="65355">MASSSSRAPTPEHKTLLSLPPEILISCLLLPSRQYGYDLKPPLPPKSVLLVSRYMYRIAAPYLYAHLWVEPYETALGQSPLLPFLTARQRSALALPSWPRMADPAWVHELTILPGGPPEHGGHDSELCRVLSLVLPTMKLRSIHWEGRQNDESVARVVAQQKELEKICCRVGGPLWHSGLKGLKEIVSWHDEMFPYDQEDTNTRTGLLQESADTVQTLHLAVGYVFDGIADMARRILKGVETMPKVRVLRLTGFNKEAVAAIERVIAFGSVEEFQIMRGVGLDVLRGKDLSSAHSLSGNATTRGLFEILNGCETLRLRDLRVKFVDYHWPWEGPSADHQPPPPSNIAIIEALGRHGAALNTLILGHNIWDTQPTKVVALREKEVKRLVESCPCLEELSITVELGEFIIISPFLAKLPRLSHLALNIVHDSPAADHHSSSPPYHLPPSTMPPWPVDKHWLYPGNSGWDPVRPTAVTPLEVVISHLLAAGPPRIQSVYLDITNTNPESPLHHNLRNRYEMRPGTPEDRRPRGPGDFLHAPPGQRYAWSGGEFVVVSWDRFRVRESQKSFVSASWWTSSFEGQQMTV</sequence>
<dbReference type="InParanoid" id="A0A3N4KC23"/>
<evidence type="ECO:0000313" key="2">
    <source>
        <dbReference type="Proteomes" id="UP000277580"/>
    </source>
</evidence>
<gene>
    <name evidence="1" type="ORF">P167DRAFT_579729</name>
</gene>
<proteinExistence type="predicted"/>
<name>A0A3N4KC23_9PEZI</name>
<accession>A0A3N4KC23</accession>
<reference evidence="1 2" key="1">
    <citation type="journal article" date="2018" name="Nat. Ecol. Evol.">
        <title>Pezizomycetes genomes reveal the molecular basis of ectomycorrhizal truffle lifestyle.</title>
        <authorList>
            <person name="Murat C."/>
            <person name="Payen T."/>
            <person name="Noel B."/>
            <person name="Kuo A."/>
            <person name="Morin E."/>
            <person name="Chen J."/>
            <person name="Kohler A."/>
            <person name="Krizsan K."/>
            <person name="Balestrini R."/>
            <person name="Da Silva C."/>
            <person name="Montanini B."/>
            <person name="Hainaut M."/>
            <person name="Levati E."/>
            <person name="Barry K.W."/>
            <person name="Belfiori B."/>
            <person name="Cichocki N."/>
            <person name="Clum A."/>
            <person name="Dockter R.B."/>
            <person name="Fauchery L."/>
            <person name="Guy J."/>
            <person name="Iotti M."/>
            <person name="Le Tacon F."/>
            <person name="Lindquist E.A."/>
            <person name="Lipzen A."/>
            <person name="Malagnac F."/>
            <person name="Mello A."/>
            <person name="Molinier V."/>
            <person name="Miyauchi S."/>
            <person name="Poulain J."/>
            <person name="Riccioni C."/>
            <person name="Rubini A."/>
            <person name="Sitrit Y."/>
            <person name="Splivallo R."/>
            <person name="Traeger S."/>
            <person name="Wang M."/>
            <person name="Zifcakova L."/>
            <person name="Wipf D."/>
            <person name="Zambonelli A."/>
            <person name="Paolocci F."/>
            <person name="Nowrousian M."/>
            <person name="Ottonello S."/>
            <person name="Baldrian P."/>
            <person name="Spatafora J.W."/>
            <person name="Henrissat B."/>
            <person name="Nagy L.G."/>
            <person name="Aury J.M."/>
            <person name="Wincker P."/>
            <person name="Grigoriev I.V."/>
            <person name="Bonfante P."/>
            <person name="Martin F.M."/>
        </authorList>
    </citation>
    <scope>NUCLEOTIDE SEQUENCE [LARGE SCALE GENOMIC DNA]</scope>
    <source>
        <strain evidence="1 2">CCBAS932</strain>
    </source>
</reference>
<dbReference type="OrthoDB" id="10380706at2759"/>
<evidence type="ECO:0000313" key="1">
    <source>
        <dbReference type="EMBL" id="RPB07018.1"/>
    </source>
</evidence>
<dbReference type="Proteomes" id="UP000277580">
    <property type="component" value="Unassembled WGS sequence"/>
</dbReference>
<dbReference type="EMBL" id="ML119199">
    <property type="protein sequence ID" value="RPB07018.1"/>
    <property type="molecule type" value="Genomic_DNA"/>
</dbReference>
<dbReference type="AlphaFoldDB" id="A0A3N4KC23"/>
<keyword evidence="2" id="KW-1185">Reference proteome</keyword>
<protein>
    <submittedName>
        <fullName evidence="1">Uncharacterized protein</fullName>
    </submittedName>
</protein>